<dbReference type="InterPro" id="IPR016162">
    <property type="entry name" value="Ald_DH_N"/>
</dbReference>
<evidence type="ECO:0000256" key="2">
    <source>
        <dbReference type="ARBA" id="ARBA00023002"/>
    </source>
</evidence>
<dbReference type="OrthoDB" id="9762913at2"/>
<keyword evidence="2 3" id="KW-0560">Oxidoreductase</keyword>
<comment type="caution">
    <text evidence="6">The sequence shown here is derived from an EMBL/GenBank/DDBJ whole genome shotgun (WGS) entry which is preliminary data.</text>
</comment>
<dbReference type="Pfam" id="PF00171">
    <property type="entry name" value="Aldedh"/>
    <property type="match status" value="1"/>
</dbReference>
<evidence type="ECO:0000256" key="1">
    <source>
        <dbReference type="ARBA" id="ARBA00009986"/>
    </source>
</evidence>
<dbReference type="EMBL" id="MQWA01000001">
    <property type="protein sequence ID" value="PQJ29516.1"/>
    <property type="molecule type" value="Genomic_DNA"/>
</dbReference>
<feature type="domain" description="Aldehyde dehydrogenase" evidence="5">
    <location>
        <begin position="3"/>
        <end position="435"/>
    </location>
</feature>
<dbReference type="Gene3D" id="3.40.605.10">
    <property type="entry name" value="Aldehyde Dehydrogenase, Chain A, domain 1"/>
    <property type="match status" value="1"/>
</dbReference>
<feature type="active site" evidence="4">
    <location>
        <position position="254"/>
    </location>
</feature>
<evidence type="ECO:0000313" key="6">
    <source>
        <dbReference type="EMBL" id="PQJ29516.1"/>
    </source>
</evidence>
<dbReference type="PANTHER" id="PTHR43570:SF16">
    <property type="entry name" value="ALDEHYDE DEHYDROGENASE TYPE III, ISOFORM Q"/>
    <property type="match status" value="1"/>
</dbReference>
<dbReference type="GO" id="GO:0004029">
    <property type="term" value="F:aldehyde dehydrogenase (NAD+) activity"/>
    <property type="evidence" value="ECO:0007669"/>
    <property type="project" value="TreeGrafter"/>
</dbReference>
<dbReference type="InterPro" id="IPR016161">
    <property type="entry name" value="Ald_DH/histidinol_DH"/>
</dbReference>
<comment type="similarity">
    <text evidence="1 3">Belongs to the aldehyde dehydrogenase family.</text>
</comment>
<reference evidence="6 7" key="1">
    <citation type="submission" date="2016-12" db="EMBL/GenBank/DDBJ databases">
        <title>Study of bacterial adaptation to deep sea.</title>
        <authorList>
            <person name="Song J."/>
            <person name="Yoshizawa S."/>
            <person name="Kogure K."/>
        </authorList>
    </citation>
    <scope>NUCLEOTIDE SEQUENCE [LARGE SCALE GENOMIC DNA]</scope>
    <source>
        <strain evidence="6 7">SAORIC-165</strain>
    </source>
</reference>
<evidence type="ECO:0000256" key="4">
    <source>
        <dbReference type="PIRSR" id="PIRSR036492-1"/>
    </source>
</evidence>
<gene>
    <name evidence="6" type="ORF">BSZ32_14120</name>
</gene>
<accession>A0A2S7U3C1</accession>
<evidence type="ECO:0000259" key="5">
    <source>
        <dbReference type="Pfam" id="PF00171"/>
    </source>
</evidence>
<keyword evidence="7" id="KW-1185">Reference proteome</keyword>
<dbReference type="InterPro" id="IPR016163">
    <property type="entry name" value="Ald_DH_C"/>
</dbReference>
<dbReference type="AlphaFoldDB" id="A0A2S7U3C1"/>
<dbReference type="Gene3D" id="3.40.309.10">
    <property type="entry name" value="Aldehyde Dehydrogenase, Chain A, domain 2"/>
    <property type="match status" value="1"/>
</dbReference>
<dbReference type="GO" id="GO:0006081">
    <property type="term" value="P:aldehyde metabolic process"/>
    <property type="evidence" value="ECO:0007669"/>
    <property type="project" value="InterPro"/>
</dbReference>
<sequence>MTVEQTQQQTQQQIRDVLSRQRQYFSEGNTLDLAMRERYLLDLESALISHKDQILDALRLDLNKPAVEAYLAEYYFLLQEIRLVRKSLKKWLKPKKVSSPIYFQPCRSEICREPYGVALVVAPWNYPIQLALAPLMSAIAAGNTVVLKPSEVATASEALLVKLLASVFPPELVHVQTGGVAVSSALLGEKFDFIFFTGSTEVGKIVALRAAESLTPSVLELGGKCPCVVDSTADIKLAAGRILSGKFFNAGQTCFAPDFVAVHESVKDALLAAMQCELEQVPWHLEMAHVINDRHYQRLSNFLEGLNDEQIVCSGEDDRSICKMAPRLVSGIDWDHILLKEEVFGPILPIVSYSSESDLVEKLREYSDPLALYLFSESKSFCLKIQQSKRSGGVCINDTMKQSSNLKLPFGGVGDSGNGRYRGEFGVRAFSYERAVVRRGKLGAQKMDLKPPYGKLFPWLELFMR</sequence>
<evidence type="ECO:0000313" key="7">
    <source>
        <dbReference type="Proteomes" id="UP000239907"/>
    </source>
</evidence>
<organism evidence="6 7">
    <name type="scientific">Rubritalea profundi</name>
    <dbReference type="NCBI Taxonomy" id="1658618"/>
    <lineage>
        <taxon>Bacteria</taxon>
        <taxon>Pseudomonadati</taxon>
        <taxon>Verrucomicrobiota</taxon>
        <taxon>Verrucomicrobiia</taxon>
        <taxon>Verrucomicrobiales</taxon>
        <taxon>Rubritaleaceae</taxon>
        <taxon>Rubritalea</taxon>
    </lineage>
</organism>
<dbReference type="Proteomes" id="UP000239907">
    <property type="component" value="Unassembled WGS sequence"/>
</dbReference>
<dbReference type="InterPro" id="IPR012394">
    <property type="entry name" value="Aldehyde_DH_NAD(P)"/>
</dbReference>
<dbReference type="FunFam" id="3.40.605.10:FF:000004">
    <property type="entry name" value="Aldehyde dehydrogenase"/>
    <property type="match status" value="1"/>
</dbReference>
<protein>
    <recommendedName>
        <fullName evidence="3">Aldehyde dehydrogenase</fullName>
    </recommendedName>
</protein>
<dbReference type="GO" id="GO:0005737">
    <property type="term" value="C:cytoplasm"/>
    <property type="evidence" value="ECO:0007669"/>
    <property type="project" value="TreeGrafter"/>
</dbReference>
<dbReference type="SUPFAM" id="SSF53720">
    <property type="entry name" value="ALDH-like"/>
    <property type="match status" value="1"/>
</dbReference>
<name>A0A2S7U3C1_9BACT</name>
<dbReference type="PIRSF" id="PIRSF036492">
    <property type="entry name" value="ALDH"/>
    <property type="match status" value="1"/>
</dbReference>
<proteinExistence type="inferred from homology"/>
<dbReference type="RefSeq" id="WP_105044016.1">
    <property type="nucleotide sequence ID" value="NZ_MQWA01000001.1"/>
</dbReference>
<dbReference type="CDD" id="cd07087">
    <property type="entry name" value="ALDH_F3-13-14_CALDH-like"/>
    <property type="match status" value="1"/>
</dbReference>
<feature type="active site" evidence="4">
    <location>
        <position position="220"/>
    </location>
</feature>
<evidence type="ECO:0000256" key="3">
    <source>
        <dbReference type="PIRNR" id="PIRNR036492"/>
    </source>
</evidence>
<dbReference type="InterPro" id="IPR015590">
    <property type="entry name" value="Aldehyde_DH_dom"/>
</dbReference>
<dbReference type="PANTHER" id="PTHR43570">
    <property type="entry name" value="ALDEHYDE DEHYDROGENASE"/>
    <property type="match status" value="1"/>
</dbReference>